<evidence type="ECO:0000313" key="2">
    <source>
        <dbReference type="Proteomes" id="UP000050996"/>
    </source>
</evidence>
<accession>A0A0Q3VJL4</accession>
<dbReference type="PATRIC" id="fig|1637975.4.peg.5137"/>
<dbReference type="STRING" id="1637975.AN957_25440"/>
<organism evidence="1 2">
    <name type="scientific">Cytobacillus solani</name>
    <dbReference type="NCBI Taxonomy" id="1637975"/>
    <lineage>
        <taxon>Bacteria</taxon>
        <taxon>Bacillati</taxon>
        <taxon>Bacillota</taxon>
        <taxon>Bacilli</taxon>
        <taxon>Bacillales</taxon>
        <taxon>Bacillaceae</taxon>
        <taxon>Cytobacillus</taxon>
    </lineage>
</organism>
<dbReference type="InterPro" id="IPR019618">
    <property type="entry name" value="Spore_germination_GerPA"/>
</dbReference>
<dbReference type="EMBL" id="LJIX01000006">
    <property type="protein sequence ID" value="KQL21570.1"/>
    <property type="molecule type" value="Genomic_DNA"/>
</dbReference>
<reference evidence="1 2" key="1">
    <citation type="submission" date="2015-09" db="EMBL/GenBank/DDBJ databases">
        <title>Genome sequencing project for genomic taxonomy and phylogenomics of Bacillus-like bacteria.</title>
        <authorList>
            <person name="Liu B."/>
            <person name="Wang J."/>
            <person name="Zhu Y."/>
            <person name="Liu G."/>
            <person name="Chen Q."/>
            <person name="Chen Z."/>
            <person name="Lan J."/>
            <person name="Che J."/>
            <person name="Ge C."/>
            <person name="Shi H."/>
            <person name="Pan Z."/>
            <person name="Liu X."/>
        </authorList>
    </citation>
    <scope>NUCLEOTIDE SEQUENCE [LARGE SCALE GENOMIC DNA]</scope>
    <source>
        <strain evidence="1 2">FJAT-18043</strain>
    </source>
</reference>
<dbReference type="Proteomes" id="UP000050996">
    <property type="component" value="Unassembled WGS sequence"/>
</dbReference>
<protein>
    <submittedName>
        <fullName evidence="1">Uncharacterized protein</fullName>
    </submittedName>
</protein>
<dbReference type="Pfam" id="PF10676">
    <property type="entry name" value="gerPA"/>
    <property type="match status" value="1"/>
</dbReference>
<proteinExistence type="predicted"/>
<dbReference type="RefSeq" id="WP_056686838.1">
    <property type="nucleotide sequence ID" value="NZ_CP041305.1"/>
</dbReference>
<dbReference type="AlphaFoldDB" id="A0A0Q3VJL4"/>
<evidence type="ECO:0000313" key="1">
    <source>
        <dbReference type="EMBL" id="KQL21570.1"/>
    </source>
</evidence>
<comment type="caution">
    <text evidence="1">The sequence shown here is derived from an EMBL/GenBank/DDBJ whole genome shotgun (WGS) entry which is preliminary data.</text>
</comment>
<gene>
    <name evidence="1" type="ORF">AN957_25440</name>
</gene>
<name>A0A0Q3VJL4_9BACI</name>
<keyword evidence="2" id="KW-1185">Reference proteome</keyword>
<sequence length="85" mass="9436">MKIVFDSISINSISQNSGVFTGSNIQLNWQSQTKENSALGTVIGDFNHLMNNINVVYDNDLIDMPIITEPSQMNQSNKKKGDGHH</sequence>